<dbReference type="RefSeq" id="WP_345657389.1">
    <property type="nucleotide sequence ID" value="NZ_BAABKB010000040.1"/>
</dbReference>
<evidence type="ECO:0000313" key="3">
    <source>
        <dbReference type="Proteomes" id="UP001501759"/>
    </source>
</evidence>
<reference evidence="3" key="1">
    <citation type="journal article" date="2019" name="Int. J. Syst. Evol. Microbiol.">
        <title>The Global Catalogue of Microorganisms (GCM) 10K type strain sequencing project: providing services to taxonomists for standard genome sequencing and annotation.</title>
        <authorList>
            <consortium name="The Broad Institute Genomics Platform"/>
            <consortium name="The Broad Institute Genome Sequencing Center for Infectious Disease"/>
            <person name="Wu L."/>
            <person name="Ma J."/>
        </authorList>
    </citation>
    <scope>NUCLEOTIDE SEQUENCE [LARGE SCALE GENOMIC DNA]</scope>
    <source>
        <strain evidence="3">JCM 18409</strain>
    </source>
</reference>
<comment type="caution">
    <text evidence="2">The sequence shown here is derived from an EMBL/GenBank/DDBJ whole genome shotgun (WGS) entry which is preliminary data.</text>
</comment>
<protein>
    <recommendedName>
        <fullName evidence="4">HNH endonuclease</fullName>
    </recommendedName>
</protein>
<feature type="region of interest" description="Disordered" evidence="1">
    <location>
        <begin position="87"/>
        <end position="107"/>
    </location>
</feature>
<dbReference type="EMBL" id="BAABKB010000040">
    <property type="protein sequence ID" value="GAA5033023.1"/>
    <property type="molecule type" value="Genomic_DNA"/>
</dbReference>
<gene>
    <name evidence="2" type="ORF">GCM10023335_76090</name>
</gene>
<name>A0ABP9JIB8_9ACTN</name>
<evidence type="ECO:0000313" key="2">
    <source>
        <dbReference type="EMBL" id="GAA5033023.1"/>
    </source>
</evidence>
<organism evidence="2 3">
    <name type="scientific">Streptomyces siamensis</name>
    <dbReference type="NCBI Taxonomy" id="1274986"/>
    <lineage>
        <taxon>Bacteria</taxon>
        <taxon>Bacillati</taxon>
        <taxon>Actinomycetota</taxon>
        <taxon>Actinomycetes</taxon>
        <taxon>Kitasatosporales</taxon>
        <taxon>Streptomycetaceae</taxon>
        <taxon>Streptomyces</taxon>
    </lineage>
</organism>
<proteinExistence type="predicted"/>
<dbReference type="Proteomes" id="UP001501759">
    <property type="component" value="Unassembled WGS sequence"/>
</dbReference>
<sequence length="107" mass="11551">MTHRPPLGAPAVWQTVMDRAGAHCQCEGGLCGNQHSKTGMRCINGTAHGRLIVAPADLTLSPVAAAAVPVEQLRVWCADCHSKAQRRQLASKQEQERQQADEPLALF</sequence>
<evidence type="ECO:0008006" key="4">
    <source>
        <dbReference type="Google" id="ProtNLM"/>
    </source>
</evidence>
<accession>A0ABP9JIB8</accession>
<evidence type="ECO:0000256" key="1">
    <source>
        <dbReference type="SAM" id="MobiDB-lite"/>
    </source>
</evidence>
<keyword evidence="3" id="KW-1185">Reference proteome</keyword>